<accession>A0ACB7SBX8</accession>
<keyword evidence="2" id="KW-1185">Reference proteome</keyword>
<evidence type="ECO:0000313" key="2">
    <source>
        <dbReference type="Proteomes" id="UP000821845"/>
    </source>
</evidence>
<evidence type="ECO:0000313" key="1">
    <source>
        <dbReference type="EMBL" id="KAH6931571.1"/>
    </source>
</evidence>
<dbReference type="Proteomes" id="UP000821845">
    <property type="component" value="Chromosome 5"/>
</dbReference>
<comment type="caution">
    <text evidence="1">The sequence shown here is derived from an EMBL/GenBank/DDBJ whole genome shotgun (WGS) entry which is preliminary data.</text>
</comment>
<dbReference type="EMBL" id="CM023485">
    <property type="protein sequence ID" value="KAH6931571.1"/>
    <property type="molecule type" value="Genomic_DNA"/>
</dbReference>
<organism evidence="1 2">
    <name type="scientific">Hyalomma asiaticum</name>
    <name type="common">Tick</name>
    <dbReference type="NCBI Taxonomy" id="266040"/>
    <lineage>
        <taxon>Eukaryota</taxon>
        <taxon>Metazoa</taxon>
        <taxon>Ecdysozoa</taxon>
        <taxon>Arthropoda</taxon>
        <taxon>Chelicerata</taxon>
        <taxon>Arachnida</taxon>
        <taxon>Acari</taxon>
        <taxon>Parasitiformes</taxon>
        <taxon>Ixodida</taxon>
        <taxon>Ixodoidea</taxon>
        <taxon>Ixodidae</taxon>
        <taxon>Hyalomminae</taxon>
        <taxon>Hyalomma</taxon>
    </lineage>
</organism>
<name>A0ACB7SBX8_HYAAI</name>
<sequence length="265" mass="29280">MTLPPNDHVDRQSALRGEAEQKFPLRESGALLHRGAMSSPTTKASEDCPNVVDSRTPSAGHAKPKMPKGDECRIVITDCDGADDATDRDSRVAAWLGQDASASSALEEGELSRSDSQPRRHHKHRHKRRQRKHHHHRHSSAHSRSSRSDEPTASRCQSSRLVVEVDDDFASECDTVATARSEGAWSGLAPPDKDDRKRRNKRKRKPKRKPGEEDDEDEDSQEGGGKRDKKAEMIVVTVSAVILTIALLLIGITLALTPKIDEMGE</sequence>
<reference evidence="1" key="1">
    <citation type="submission" date="2020-05" db="EMBL/GenBank/DDBJ databases">
        <title>Large-scale comparative analyses of tick genomes elucidate their genetic diversity and vector capacities.</title>
        <authorList>
            <person name="Jia N."/>
            <person name="Wang J."/>
            <person name="Shi W."/>
            <person name="Du L."/>
            <person name="Sun Y."/>
            <person name="Zhan W."/>
            <person name="Jiang J."/>
            <person name="Wang Q."/>
            <person name="Zhang B."/>
            <person name="Ji P."/>
            <person name="Sakyi L.B."/>
            <person name="Cui X."/>
            <person name="Yuan T."/>
            <person name="Jiang B."/>
            <person name="Yang W."/>
            <person name="Lam T.T.-Y."/>
            <person name="Chang Q."/>
            <person name="Ding S."/>
            <person name="Wang X."/>
            <person name="Zhu J."/>
            <person name="Ruan X."/>
            <person name="Zhao L."/>
            <person name="Wei J."/>
            <person name="Que T."/>
            <person name="Du C."/>
            <person name="Cheng J."/>
            <person name="Dai P."/>
            <person name="Han X."/>
            <person name="Huang E."/>
            <person name="Gao Y."/>
            <person name="Liu J."/>
            <person name="Shao H."/>
            <person name="Ye R."/>
            <person name="Li L."/>
            <person name="Wei W."/>
            <person name="Wang X."/>
            <person name="Wang C."/>
            <person name="Yang T."/>
            <person name="Huo Q."/>
            <person name="Li W."/>
            <person name="Guo W."/>
            <person name="Chen H."/>
            <person name="Zhou L."/>
            <person name="Ni X."/>
            <person name="Tian J."/>
            <person name="Zhou Y."/>
            <person name="Sheng Y."/>
            <person name="Liu T."/>
            <person name="Pan Y."/>
            <person name="Xia L."/>
            <person name="Li J."/>
            <person name="Zhao F."/>
            <person name="Cao W."/>
        </authorList>
    </citation>
    <scope>NUCLEOTIDE SEQUENCE</scope>
    <source>
        <strain evidence="1">Hyas-2018</strain>
    </source>
</reference>
<gene>
    <name evidence="1" type="ORF">HPB50_025460</name>
</gene>
<proteinExistence type="predicted"/>
<protein>
    <submittedName>
        <fullName evidence="1">Uncharacterized protein</fullName>
    </submittedName>
</protein>